<evidence type="ECO:0000313" key="8">
    <source>
        <dbReference type="Proteomes" id="UP000006054"/>
    </source>
</evidence>
<evidence type="ECO:0000256" key="6">
    <source>
        <dbReference type="NCBIfam" id="TIGR00152"/>
    </source>
</evidence>
<dbReference type="Gene3D" id="3.40.50.300">
    <property type="entry name" value="P-loop containing nucleotide triphosphate hydrolases"/>
    <property type="match status" value="1"/>
</dbReference>
<dbReference type="Proteomes" id="UP000006054">
    <property type="component" value="Chromosome"/>
</dbReference>
<reference evidence="8" key="1">
    <citation type="submission" date="2012-06" db="EMBL/GenBank/DDBJ databases">
        <title>The complete genome of Flexibacter litoralis DSM 6794.</title>
        <authorList>
            <person name="Lucas S."/>
            <person name="Copeland A."/>
            <person name="Lapidus A."/>
            <person name="Glavina del Rio T."/>
            <person name="Dalin E."/>
            <person name="Tice H."/>
            <person name="Bruce D."/>
            <person name="Goodwin L."/>
            <person name="Pitluck S."/>
            <person name="Peters L."/>
            <person name="Ovchinnikova G."/>
            <person name="Lu M."/>
            <person name="Kyrpides N."/>
            <person name="Mavromatis K."/>
            <person name="Ivanova N."/>
            <person name="Brettin T."/>
            <person name="Detter J.C."/>
            <person name="Han C."/>
            <person name="Larimer F."/>
            <person name="Land M."/>
            <person name="Hauser L."/>
            <person name="Markowitz V."/>
            <person name="Cheng J.-F."/>
            <person name="Hugenholtz P."/>
            <person name="Woyke T."/>
            <person name="Wu D."/>
            <person name="Spring S."/>
            <person name="Lang E."/>
            <person name="Kopitz M."/>
            <person name="Brambilla E."/>
            <person name="Klenk H.-P."/>
            <person name="Eisen J.A."/>
        </authorList>
    </citation>
    <scope>NUCLEOTIDE SEQUENCE [LARGE SCALE GENOMIC DNA]</scope>
    <source>
        <strain evidence="8">ATCC 23117 / DSM 6794 / NBRC 15988 / NCIMB 1366 / Sio-4</strain>
    </source>
</reference>
<proteinExistence type="inferred from homology"/>
<organism evidence="7 8">
    <name type="scientific">Bernardetia litoralis (strain ATCC 23117 / DSM 6794 / NBRC 15988 / NCIMB 1366 / Fx l1 / Sio-4)</name>
    <name type="common">Flexibacter litoralis</name>
    <dbReference type="NCBI Taxonomy" id="880071"/>
    <lineage>
        <taxon>Bacteria</taxon>
        <taxon>Pseudomonadati</taxon>
        <taxon>Bacteroidota</taxon>
        <taxon>Cytophagia</taxon>
        <taxon>Cytophagales</taxon>
        <taxon>Bernardetiaceae</taxon>
        <taxon>Bernardetia</taxon>
    </lineage>
</organism>
<comment type="catalytic activity">
    <reaction evidence="5">
        <text>3'-dephospho-CoA + ATP = ADP + CoA + H(+)</text>
        <dbReference type="Rhea" id="RHEA:18245"/>
        <dbReference type="ChEBI" id="CHEBI:15378"/>
        <dbReference type="ChEBI" id="CHEBI:30616"/>
        <dbReference type="ChEBI" id="CHEBI:57287"/>
        <dbReference type="ChEBI" id="CHEBI:57328"/>
        <dbReference type="ChEBI" id="CHEBI:456216"/>
        <dbReference type="EC" id="2.7.1.24"/>
    </reaction>
</comment>
<dbReference type="EC" id="2.7.1.24" evidence="5 6"/>
<dbReference type="Pfam" id="PF01121">
    <property type="entry name" value="CoaE"/>
    <property type="match status" value="1"/>
</dbReference>
<keyword evidence="4 5" id="KW-0173">Coenzyme A biosynthesis</keyword>
<evidence type="ECO:0000256" key="1">
    <source>
        <dbReference type="ARBA" id="ARBA00009018"/>
    </source>
</evidence>
<evidence type="ECO:0000313" key="7">
    <source>
        <dbReference type="EMBL" id="AFM04195.1"/>
    </source>
</evidence>
<keyword evidence="5 7" id="KW-0418">Kinase</keyword>
<dbReference type="AlphaFoldDB" id="I4AJR0"/>
<dbReference type="eggNOG" id="COG0237">
    <property type="taxonomic scope" value="Bacteria"/>
</dbReference>
<protein>
    <recommendedName>
        <fullName evidence="5 6">Dephospho-CoA kinase</fullName>
        <ecNumber evidence="5 6">2.7.1.24</ecNumber>
    </recommendedName>
    <alternativeName>
        <fullName evidence="5">Dephosphocoenzyme A kinase</fullName>
    </alternativeName>
</protein>
<dbReference type="GO" id="GO:0004140">
    <property type="term" value="F:dephospho-CoA kinase activity"/>
    <property type="evidence" value="ECO:0007669"/>
    <property type="project" value="UniProtKB-UniRule"/>
</dbReference>
<name>I4AJR0_BERLS</name>
<dbReference type="InterPro" id="IPR027417">
    <property type="entry name" value="P-loop_NTPase"/>
</dbReference>
<keyword evidence="5" id="KW-0808">Transferase</keyword>
<evidence type="ECO:0000256" key="4">
    <source>
        <dbReference type="ARBA" id="ARBA00022993"/>
    </source>
</evidence>
<comment type="subcellular location">
    <subcellularLocation>
        <location evidence="5">Cytoplasm</location>
    </subcellularLocation>
</comment>
<dbReference type="PANTHER" id="PTHR10695">
    <property type="entry name" value="DEPHOSPHO-COA KINASE-RELATED"/>
    <property type="match status" value="1"/>
</dbReference>
<dbReference type="InterPro" id="IPR001977">
    <property type="entry name" value="Depp_CoAkinase"/>
</dbReference>
<evidence type="ECO:0000256" key="5">
    <source>
        <dbReference type="HAMAP-Rule" id="MF_00376"/>
    </source>
</evidence>
<dbReference type="PROSITE" id="PS51219">
    <property type="entry name" value="DPCK"/>
    <property type="match status" value="1"/>
</dbReference>
<comment type="pathway">
    <text evidence="5">Cofactor biosynthesis; coenzyme A biosynthesis; CoA from (R)-pantothenate: step 5/5.</text>
</comment>
<dbReference type="KEGG" id="fli:Fleli_1797"/>
<dbReference type="PANTHER" id="PTHR10695:SF46">
    <property type="entry name" value="BIFUNCTIONAL COENZYME A SYNTHASE-RELATED"/>
    <property type="match status" value="1"/>
</dbReference>
<dbReference type="SUPFAM" id="SSF52540">
    <property type="entry name" value="P-loop containing nucleoside triphosphate hydrolases"/>
    <property type="match status" value="1"/>
</dbReference>
<dbReference type="CDD" id="cd02022">
    <property type="entry name" value="DPCK"/>
    <property type="match status" value="1"/>
</dbReference>
<dbReference type="GO" id="GO:0005524">
    <property type="term" value="F:ATP binding"/>
    <property type="evidence" value="ECO:0007669"/>
    <property type="project" value="UniProtKB-UniRule"/>
</dbReference>
<dbReference type="HOGENOM" id="CLU_057180_3_1_10"/>
<dbReference type="PATRIC" id="fig|880071.3.peg.1774"/>
<dbReference type="RefSeq" id="WP_014797647.1">
    <property type="nucleotide sequence ID" value="NC_018018.1"/>
</dbReference>
<keyword evidence="2 5" id="KW-0547">Nucleotide-binding</keyword>
<comment type="function">
    <text evidence="5">Catalyzes the phosphorylation of the 3'-hydroxyl group of dephosphocoenzyme A to form coenzyme A.</text>
</comment>
<gene>
    <name evidence="5" type="primary">coaE</name>
    <name evidence="7" type="ordered locus">Fleli_1797</name>
</gene>
<dbReference type="GO" id="GO:0015937">
    <property type="term" value="P:coenzyme A biosynthetic process"/>
    <property type="evidence" value="ECO:0007669"/>
    <property type="project" value="UniProtKB-UniRule"/>
</dbReference>
<dbReference type="OrthoDB" id="9812943at2"/>
<feature type="binding site" evidence="5">
    <location>
        <begin position="21"/>
        <end position="26"/>
    </location>
    <ligand>
        <name>ATP</name>
        <dbReference type="ChEBI" id="CHEBI:30616"/>
    </ligand>
</feature>
<keyword evidence="5" id="KW-0963">Cytoplasm</keyword>
<dbReference type="HAMAP" id="MF_00376">
    <property type="entry name" value="Dephospho_CoA_kinase"/>
    <property type="match status" value="1"/>
</dbReference>
<dbReference type="UniPathway" id="UPA00241">
    <property type="reaction ID" value="UER00356"/>
</dbReference>
<dbReference type="NCBIfam" id="TIGR00152">
    <property type="entry name" value="dephospho-CoA kinase"/>
    <property type="match status" value="1"/>
</dbReference>
<evidence type="ECO:0000256" key="3">
    <source>
        <dbReference type="ARBA" id="ARBA00022840"/>
    </source>
</evidence>
<dbReference type="STRING" id="880071.Fleli_1797"/>
<keyword evidence="3 5" id="KW-0067">ATP-binding</keyword>
<evidence type="ECO:0000256" key="2">
    <source>
        <dbReference type="ARBA" id="ARBA00022741"/>
    </source>
</evidence>
<dbReference type="GO" id="GO:0005737">
    <property type="term" value="C:cytoplasm"/>
    <property type="evidence" value="ECO:0007669"/>
    <property type="project" value="UniProtKB-SubCell"/>
</dbReference>
<keyword evidence="8" id="KW-1185">Reference proteome</keyword>
<dbReference type="EMBL" id="CP003345">
    <property type="protein sequence ID" value="AFM04195.1"/>
    <property type="molecule type" value="Genomic_DNA"/>
</dbReference>
<sequence>MKKQITQKNEILQLGITGGIGTGKSTVCKIFETLGIAVYDADIRAKMVMVTDNILKKELKKAFGEEVYLSENEINRDYLVKTVFSNQTDNSKVEILNSIVHPAVGRDYQNWYNENKDKSPYLLKEAALMFESDSYKVLDAIIVVHAPLEERIKRVLKRDSHRTEEQVKAIISKQMPENEKLKRADFVIYNDGSHSLIEQVLKLHEKFQSLS</sequence>
<accession>I4AJR0</accession>
<comment type="similarity">
    <text evidence="1 5">Belongs to the CoaE family.</text>
</comment>